<sequence>MDGTLSAATVLQLIQVVMQVSAALSIKNAQLSCKKFIKHISIIIGTATSAKDILISSWSSHSLGYNGHLAQCTKEFDGLLNFAKLMLSLTERKIKAVIQTFNQHKVVSIKEMRETHDDLEALTRTVNNGMLSVKASQDKSKTDVLDGVKHEVMLRQCLKQTCSWFFHVQKLLGWRLTLTEFIGVVVIKELSRLLSYTIGETFAYFYSDFWIPW</sequence>
<gene>
    <name evidence="2" type="ORF">PAXRUDRAFT_32843</name>
</gene>
<keyword evidence="3" id="KW-1185">Reference proteome</keyword>
<evidence type="ECO:0000313" key="3">
    <source>
        <dbReference type="Proteomes" id="UP000054538"/>
    </source>
</evidence>
<dbReference type="AlphaFoldDB" id="A0A0D0E3U7"/>
<name>A0A0D0E3U7_9AGAM</name>
<evidence type="ECO:0000313" key="2">
    <source>
        <dbReference type="EMBL" id="KIK95679.1"/>
    </source>
</evidence>
<reference evidence="2 3" key="1">
    <citation type="submission" date="2014-04" db="EMBL/GenBank/DDBJ databases">
        <authorList>
            <consortium name="DOE Joint Genome Institute"/>
            <person name="Kuo A."/>
            <person name="Kohler A."/>
            <person name="Jargeat P."/>
            <person name="Nagy L.G."/>
            <person name="Floudas D."/>
            <person name="Copeland A."/>
            <person name="Barry K.W."/>
            <person name="Cichocki N."/>
            <person name="Veneault-Fourrey C."/>
            <person name="LaButti K."/>
            <person name="Lindquist E.A."/>
            <person name="Lipzen A."/>
            <person name="Lundell T."/>
            <person name="Morin E."/>
            <person name="Murat C."/>
            <person name="Sun H."/>
            <person name="Tunlid A."/>
            <person name="Henrissat B."/>
            <person name="Grigoriev I.V."/>
            <person name="Hibbett D.S."/>
            <person name="Martin F."/>
            <person name="Nordberg H.P."/>
            <person name="Cantor M.N."/>
            <person name="Hua S.X."/>
        </authorList>
    </citation>
    <scope>NUCLEOTIDE SEQUENCE [LARGE SCALE GENOMIC DNA]</scope>
    <source>
        <strain evidence="2 3">Ve08.2h10</strain>
    </source>
</reference>
<dbReference type="Proteomes" id="UP000054538">
    <property type="component" value="Unassembled WGS sequence"/>
</dbReference>
<reference evidence="3" key="2">
    <citation type="submission" date="2015-01" db="EMBL/GenBank/DDBJ databases">
        <title>Evolutionary Origins and Diversification of the Mycorrhizal Mutualists.</title>
        <authorList>
            <consortium name="DOE Joint Genome Institute"/>
            <consortium name="Mycorrhizal Genomics Consortium"/>
            <person name="Kohler A."/>
            <person name="Kuo A."/>
            <person name="Nagy L.G."/>
            <person name="Floudas D."/>
            <person name="Copeland A."/>
            <person name="Barry K.W."/>
            <person name="Cichocki N."/>
            <person name="Veneault-Fourrey C."/>
            <person name="LaButti K."/>
            <person name="Lindquist E.A."/>
            <person name="Lipzen A."/>
            <person name="Lundell T."/>
            <person name="Morin E."/>
            <person name="Murat C."/>
            <person name="Riley R."/>
            <person name="Ohm R."/>
            <person name="Sun H."/>
            <person name="Tunlid A."/>
            <person name="Henrissat B."/>
            <person name="Grigoriev I.V."/>
            <person name="Hibbett D.S."/>
            <person name="Martin F."/>
        </authorList>
    </citation>
    <scope>NUCLEOTIDE SEQUENCE [LARGE SCALE GENOMIC DNA]</scope>
    <source>
        <strain evidence="3">Ve08.2h10</strain>
    </source>
</reference>
<accession>A0A0D0E3U7</accession>
<proteinExistence type="predicted"/>
<keyword evidence="1" id="KW-0732">Signal</keyword>
<organism evidence="2 3">
    <name type="scientific">Paxillus rubicundulus Ve08.2h10</name>
    <dbReference type="NCBI Taxonomy" id="930991"/>
    <lineage>
        <taxon>Eukaryota</taxon>
        <taxon>Fungi</taxon>
        <taxon>Dikarya</taxon>
        <taxon>Basidiomycota</taxon>
        <taxon>Agaricomycotina</taxon>
        <taxon>Agaricomycetes</taxon>
        <taxon>Agaricomycetidae</taxon>
        <taxon>Boletales</taxon>
        <taxon>Paxilineae</taxon>
        <taxon>Paxillaceae</taxon>
        <taxon>Paxillus</taxon>
    </lineage>
</organism>
<dbReference type="OrthoDB" id="448455at2759"/>
<dbReference type="InParanoid" id="A0A0D0E3U7"/>
<dbReference type="EMBL" id="KN825027">
    <property type="protein sequence ID" value="KIK95679.1"/>
    <property type="molecule type" value="Genomic_DNA"/>
</dbReference>
<feature type="chain" id="PRO_5002209312" evidence="1">
    <location>
        <begin position="23"/>
        <end position="213"/>
    </location>
</feature>
<evidence type="ECO:0000256" key="1">
    <source>
        <dbReference type="SAM" id="SignalP"/>
    </source>
</evidence>
<protein>
    <submittedName>
        <fullName evidence="2">Uncharacterized protein</fullName>
    </submittedName>
</protein>
<dbReference type="HOGENOM" id="CLU_1294786_0_0_1"/>
<feature type="signal peptide" evidence="1">
    <location>
        <begin position="1"/>
        <end position="22"/>
    </location>
</feature>